<evidence type="ECO:0000256" key="1">
    <source>
        <dbReference type="SAM" id="SignalP"/>
    </source>
</evidence>
<keyword evidence="3" id="KW-1185">Reference proteome</keyword>
<reference evidence="2 3" key="1">
    <citation type="submission" date="2019-06" db="EMBL/GenBank/DDBJ databases">
        <title>Genome of Methylobacterium sp. 17Sr1-39.</title>
        <authorList>
            <person name="Seo T."/>
        </authorList>
    </citation>
    <scope>NUCLEOTIDE SEQUENCE [LARGE SCALE GENOMIC DNA]</scope>
    <source>
        <strain evidence="2 3">17Sr1-39</strain>
    </source>
</reference>
<dbReference type="EMBL" id="VDDA01000013">
    <property type="protein sequence ID" value="TNC10271.1"/>
    <property type="molecule type" value="Genomic_DNA"/>
</dbReference>
<evidence type="ECO:0000313" key="3">
    <source>
        <dbReference type="Proteomes" id="UP000305267"/>
    </source>
</evidence>
<dbReference type="RefSeq" id="WP_139038212.1">
    <property type="nucleotide sequence ID" value="NZ_VDDA01000013.1"/>
</dbReference>
<accession>A0A5C4LD65</accession>
<feature type="signal peptide" evidence="1">
    <location>
        <begin position="1"/>
        <end position="23"/>
    </location>
</feature>
<name>A0A5C4LD65_9HYPH</name>
<dbReference type="OrthoDB" id="8218312at2"/>
<evidence type="ECO:0000313" key="2">
    <source>
        <dbReference type="EMBL" id="TNC10271.1"/>
    </source>
</evidence>
<dbReference type="Proteomes" id="UP000305267">
    <property type="component" value="Unassembled WGS sequence"/>
</dbReference>
<sequence>MLRRPCTELAALLALICAGPVLAAGPDAPDLRDIRVGMPVSEISPKGYADLACREGAPARTLSGWGDWRGCPADTKGLRAIGFSYAEGTTRNGTRVGGHPARLTLLVGDDARVDGLVIETDDAVPLYLRKKGHLLGLQARGHWGEDGWTCAEGKPAGDETPLGETFVKEECRKALGPKSVTVTRDLYSHVGADPRAFISRSRIVVAATQ</sequence>
<dbReference type="AlphaFoldDB" id="A0A5C4LD65"/>
<comment type="caution">
    <text evidence="2">The sequence shown here is derived from an EMBL/GenBank/DDBJ whole genome shotgun (WGS) entry which is preliminary data.</text>
</comment>
<proteinExistence type="predicted"/>
<gene>
    <name evidence="2" type="ORF">FF100_23600</name>
</gene>
<feature type="chain" id="PRO_5023026674" evidence="1">
    <location>
        <begin position="24"/>
        <end position="209"/>
    </location>
</feature>
<organism evidence="2 3">
    <name type="scientific">Methylobacterium terricola</name>
    <dbReference type="NCBI Taxonomy" id="2583531"/>
    <lineage>
        <taxon>Bacteria</taxon>
        <taxon>Pseudomonadati</taxon>
        <taxon>Pseudomonadota</taxon>
        <taxon>Alphaproteobacteria</taxon>
        <taxon>Hyphomicrobiales</taxon>
        <taxon>Methylobacteriaceae</taxon>
        <taxon>Methylobacterium</taxon>
    </lineage>
</organism>
<protein>
    <submittedName>
        <fullName evidence="2">Uncharacterized protein</fullName>
    </submittedName>
</protein>
<keyword evidence="1" id="KW-0732">Signal</keyword>